<reference evidence="2 3" key="1">
    <citation type="submission" date="2015-01" db="EMBL/GenBank/DDBJ databases">
        <title>The Genome Sequence of Exophiala xenobiotica CBS118157.</title>
        <authorList>
            <consortium name="The Broad Institute Genomics Platform"/>
            <person name="Cuomo C."/>
            <person name="de Hoog S."/>
            <person name="Gorbushina A."/>
            <person name="Stielow B."/>
            <person name="Teixiera M."/>
            <person name="Abouelleil A."/>
            <person name="Chapman S.B."/>
            <person name="Priest M."/>
            <person name="Young S.K."/>
            <person name="Wortman J."/>
            <person name="Nusbaum C."/>
            <person name="Birren B."/>
        </authorList>
    </citation>
    <scope>NUCLEOTIDE SEQUENCE [LARGE SCALE GENOMIC DNA]</scope>
    <source>
        <strain evidence="2 3">CBS 118157</strain>
    </source>
</reference>
<dbReference type="HOGENOM" id="CLU_2413284_0_0_1"/>
<name>A0A0D2FBY7_9EURO</name>
<gene>
    <name evidence="2" type="ORF">PV05_06105</name>
</gene>
<evidence type="ECO:0000313" key="2">
    <source>
        <dbReference type="EMBL" id="KIW57564.1"/>
    </source>
</evidence>
<evidence type="ECO:0000256" key="1">
    <source>
        <dbReference type="SAM" id="MobiDB-lite"/>
    </source>
</evidence>
<feature type="compositionally biased region" description="Gly residues" evidence="1">
    <location>
        <begin position="1"/>
        <end position="13"/>
    </location>
</feature>
<sequence>MSTTPGRGGGGGGGRKRDKVKGWIKGSFRGSPSSSQTPIQVLSPNTALPLANQNGMIFPLRGPRGAKIVMLTNGTWNDALRAKAPSDAQTNI</sequence>
<dbReference type="EMBL" id="KN847319">
    <property type="protein sequence ID" value="KIW57564.1"/>
    <property type="molecule type" value="Genomic_DNA"/>
</dbReference>
<dbReference type="RefSeq" id="XP_013318148.1">
    <property type="nucleotide sequence ID" value="XM_013462694.1"/>
</dbReference>
<feature type="compositionally biased region" description="Polar residues" evidence="1">
    <location>
        <begin position="30"/>
        <end position="39"/>
    </location>
</feature>
<feature type="region of interest" description="Disordered" evidence="1">
    <location>
        <begin position="1"/>
        <end position="39"/>
    </location>
</feature>
<dbReference type="GeneID" id="25328013"/>
<protein>
    <submittedName>
        <fullName evidence="2">Uncharacterized protein</fullName>
    </submittedName>
</protein>
<dbReference type="AlphaFoldDB" id="A0A0D2FBY7"/>
<accession>A0A0D2FBY7</accession>
<proteinExistence type="predicted"/>
<evidence type="ECO:0000313" key="3">
    <source>
        <dbReference type="Proteomes" id="UP000054342"/>
    </source>
</evidence>
<dbReference type="Proteomes" id="UP000054342">
    <property type="component" value="Unassembled WGS sequence"/>
</dbReference>
<organism evidence="2 3">
    <name type="scientific">Exophiala xenobiotica</name>
    <dbReference type="NCBI Taxonomy" id="348802"/>
    <lineage>
        <taxon>Eukaryota</taxon>
        <taxon>Fungi</taxon>
        <taxon>Dikarya</taxon>
        <taxon>Ascomycota</taxon>
        <taxon>Pezizomycotina</taxon>
        <taxon>Eurotiomycetes</taxon>
        <taxon>Chaetothyriomycetidae</taxon>
        <taxon>Chaetothyriales</taxon>
        <taxon>Herpotrichiellaceae</taxon>
        <taxon>Exophiala</taxon>
    </lineage>
</organism>
<keyword evidence="3" id="KW-1185">Reference proteome</keyword>